<protein>
    <submittedName>
        <fullName evidence="3">WH2 domain-containing protein</fullName>
    </submittedName>
</protein>
<reference evidence="3" key="1">
    <citation type="submission" date="2019-12" db="UniProtKB">
        <authorList>
            <consortium name="WormBaseParasite"/>
        </authorList>
    </citation>
    <scope>IDENTIFICATION</scope>
</reference>
<feature type="region of interest" description="Disordered" evidence="1">
    <location>
        <begin position="371"/>
        <end position="403"/>
    </location>
</feature>
<proteinExistence type="predicted"/>
<dbReference type="AlphaFoldDB" id="A0A5S6QXS5"/>
<keyword evidence="2" id="KW-1185">Reference proteome</keyword>
<dbReference type="WBParaSite" id="TMUE_3000011933.1">
    <property type="protein sequence ID" value="TMUE_3000011933.1"/>
    <property type="gene ID" value="WBGene00302827"/>
</dbReference>
<feature type="region of interest" description="Disordered" evidence="1">
    <location>
        <begin position="263"/>
        <end position="323"/>
    </location>
</feature>
<accession>A0A5S6QXS5</accession>
<dbReference type="Proteomes" id="UP000046395">
    <property type="component" value="Unassembled WGS sequence"/>
</dbReference>
<evidence type="ECO:0000313" key="2">
    <source>
        <dbReference type="Proteomes" id="UP000046395"/>
    </source>
</evidence>
<evidence type="ECO:0000256" key="1">
    <source>
        <dbReference type="SAM" id="MobiDB-lite"/>
    </source>
</evidence>
<feature type="compositionally biased region" description="Acidic residues" evidence="1">
    <location>
        <begin position="386"/>
        <end position="395"/>
    </location>
</feature>
<evidence type="ECO:0000313" key="3">
    <source>
        <dbReference type="WBParaSite" id="TMUE_3000011933.1"/>
    </source>
</evidence>
<sequence length="403" mass="44457">MEVTLVVFSIDLQVHVVTAKVRGTILRAAFQTWTLNFCLRFFWPIVISRVQRGCFDLNITFQHPFGGITVVLPLIDCSNWPDDSFRALGEPQLGFGRLVRELLCHLGISTATVTALVRVVLNSWIGLRWISTVAITLQSEVNRSRSFVRAMGNTFRFPVGNVFVDVQEHSSAVRAARYSVDSSGSDLWENADTCESETVCSGSEADRIAKLEFEVQALRELLTNYKNECFGMSKDAGSLPNVVLADAQVTGCSNEKKERCSLKDDKVKAPVPEAPPLPSGLLPRRATVPAFADSRKNNEHPAVNGILSTSEPPCDSHAAPPSLSDVLRELPNVRLKPVQKSPGGTPLFRRKQKEADLANFFQSLLARRFANVNAENEDPSSSSNGTDDDEEDSQAESDIHWKV</sequence>
<name>A0A5S6QXS5_TRIMR</name>
<organism evidence="2 3">
    <name type="scientific">Trichuris muris</name>
    <name type="common">Mouse whipworm</name>
    <dbReference type="NCBI Taxonomy" id="70415"/>
    <lineage>
        <taxon>Eukaryota</taxon>
        <taxon>Metazoa</taxon>
        <taxon>Ecdysozoa</taxon>
        <taxon>Nematoda</taxon>
        <taxon>Enoplea</taxon>
        <taxon>Dorylaimia</taxon>
        <taxon>Trichinellida</taxon>
        <taxon>Trichuridae</taxon>
        <taxon>Trichuris</taxon>
    </lineage>
</organism>